<reference evidence="3" key="1">
    <citation type="journal article" date="2019" name="Int. J. Syst. Evol. Microbiol.">
        <title>The Global Catalogue of Microorganisms (GCM) 10K type strain sequencing project: providing services to taxonomists for standard genome sequencing and annotation.</title>
        <authorList>
            <consortium name="The Broad Institute Genomics Platform"/>
            <consortium name="The Broad Institute Genome Sequencing Center for Infectious Disease"/>
            <person name="Wu L."/>
            <person name="Ma J."/>
        </authorList>
    </citation>
    <scope>NUCLEOTIDE SEQUENCE [LARGE SCALE GENOMIC DNA]</scope>
    <source>
        <strain evidence="3">IBRC-M 10987</strain>
    </source>
</reference>
<keyword evidence="1" id="KW-0812">Transmembrane</keyword>
<proteinExistence type="predicted"/>
<name>A0ABV8K585_9BACL</name>
<sequence length="280" mass="31819">MNRYLKLVHMEIHRFRYILAALLGLVAVVQWGALVWSARKMEAALDEVEKFGRYTFYVNELSDRKISYAEAIYNAQQLYILSVLTVIGVLCAYLLFVWYRDWLGRSTFIYRLLMLPSARSSIYLAKLTAILVCIMVSLAFQALSLVIGGAIFEVVVPSDRQAYSYFVDIVDATRVLEYLMPMRLVDFALNYGLGIVAVLVIFTGILIERSYRWIGIAYAVGYVLFCGAAIVIPINAMGMYRSDSYLYTAEIVGIEFAIILLIAAVSIWLGFRLIRRKISV</sequence>
<feature type="transmembrane region" description="Helical" evidence="1">
    <location>
        <begin position="214"/>
        <end position="234"/>
    </location>
</feature>
<evidence type="ECO:0000256" key="1">
    <source>
        <dbReference type="SAM" id="Phobius"/>
    </source>
</evidence>
<keyword evidence="1" id="KW-0472">Membrane</keyword>
<accession>A0ABV8K585</accession>
<dbReference type="RefSeq" id="WP_377719825.1">
    <property type="nucleotide sequence ID" value="NZ_JBHSAM010000028.1"/>
</dbReference>
<organism evidence="2 3">
    <name type="scientific">Paenibacillus xanthanilyticus</name>
    <dbReference type="NCBI Taxonomy" id="1783531"/>
    <lineage>
        <taxon>Bacteria</taxon>
        <taxon>Bacillati</taxon>
        <taxon>Bacillota</taxon>
        <taxon>Bacilli</taxon>
        <taxon>Bacillales</taxon>
        <taxon>Paenibacillaceae</taxon>
        <taxon>Paenibacillus</taxon>
    </lineage>
</organism>
<keyword evidence="1" id="KW-1133">Transmembrane helix</keyword>
<dbReference type="EMBL" id="JBHSAM010000028">
    <property type="protein sequence ID" value="MFC4101200.1"/>
    <property type="molecule type" value="Genomic_DNA"/>
</dbReference>
<evidence type="ECO:0000313" key="3">
    <source>
        <dbReference type="Proteomes" id="UP001595715"/>
    </source>
</evidence>
<feature type="transmembrane region" description="Helical" evidence="1">
    <location>
        <begin position="188"/>
        <end position="207"/>
    </location>
</feature>
<feature type="transmembrane region" description="Helical" evidence="1">
    <location>
        <begin position="120"/>
        <end position="152"/>
    </location>
</feature>
<evidence type="ECO:0008006" key="4">
    <source>
        <dbReference type="Google" id="ProtNLM"/>
    </source>
</evidence>
<protein>
    <recommendedName>
        <fullName evidence="4">ABC transporter permease</fullName>
    </recommendedName>
</protein>
<gene>
    <name evidence="2" type="ORF">ACFOZ8_16285</name>
</gene>
<keyword evidence="3" id="KW-1185">Reference proteome</keyword>
<feature type="transmembrane region" description="Helical" evidence="1">
    <location>
        <begin position="78"/>
        <end position="99"/>
    </location>
</feature>
<evidence type="ECO:0000313" key="2">
    <source>
        <dbReference type="EMBL" id="MFC4101200.1"/>
    </source>
</evidence>
<feature type="transmembrane region" description="Helical" evidence="1">
    <location>
        <begin position="246"/>
        <end position="271"/>
    </location>
</feature>
<dbReference type="Proteomes" id="UP001595715">
    <property type="component" value="Unassembled WGS sequence"/>
</dbReference>
<comment type="caution">
    <text evidence="2">The sequence shown here is derived from an EMBL/GenBank/DDBJ whole genome shotgun (WGS) entry which is preliminary data.</text>
</comment>